<accession>A0A1F2PEF7</accession>
<organism evidence="2 3">
    <name type="scientific">Acetobacterium wieringae</name>
    <dbReference type="NCBI Taxonomy" id="52694"/>
    <lineage>
        <taxon>Bacteria</taxon>
        <taxon>Bacillati</taxon>
        <taxon>Bacillota</taxon>
        <taxon>Clostridia</taxon>
        <taxon>Eubacteriales</taxon>
        <taxon>Eubacteriaceae</taxon>
        <taxon>Acetobacterium</taxon>
    </lineage>
</organism>
<dbReference type="AlphaFoldDB" id="A0A1F2PEF7"/>
<feature type="domain" description="Gp28/Gp37-like" evidence="1">
    <location>
        <begin position="3"/>
        <end position="349"/>
    </location>
</feature>
<dbReference type="OrthoDB" id="9255846at2"/>
<dbReference type="Pfam" id="PF14594">
    <property type="entry name" value="Sipho_Gp37"/>
    <property type="match status" value="1"/>
</dbReference>
<evidence type="ECO:0000313" key="3">
    <source>
        <dbReference type="Proteomes" id="UP000176244"/>
    </source>
</evidence>
<name>A0A1F2PEF7_9FIRM</name>
<dbReference type="STRING" id="52694.ACWI_32960"/>
<dbReference type="EMBL" id="LKEU01000043">
    <property type="protein sequence ID" value="OFV69252.1"/>
    <property type="molecule type" value="Genomic_DNA"/>
</dbReference>
<reference evidence="2 3" key="1">
    <citation type="submission" date="2015-09" db="EMBL/GenBank/DDBJ databases">
        <title>Genome sequence of Acetobacterium wieringae DSM 1911.</title>
        <authorList>
            <person name="Poehlein A."/>
            <person name="Bengelsdorf F.R."/>
            <person name="Schiel-Bengelsdorf B."/>
            <person name="Duerre P."/>
            <person name="Daniel R."/>
        </authorList>
    </citation>
    <scope>NUCLEOTIDE SEQUENCE [LARGE SCALE GENOMIC DNA]</scope>
    <source>
        <strain evidence="2 3">DSM 1911</strain>
    </source>
</reference>
<evidence type="ECO:0000313" key="2">
    <source>
        <dbReference type="EMBL" id="OFV69252.1"/>
    </source>
</evidence>
<evidence type="ECO:0000259" key="1">
    <source>
        <dbReference type="Pfam" id="PF14594"/>
    </source>
</evidence>
<dbReference type="RefSeq" id="WP_070372549.1">
    <property type="nucleotide sequence ID" value="NZ_LKEU01000043.1"/>
</dbReference>
<dbReference type="Proteomes" id="UP000176244">
    <property type="component" value="Unassembled WGS sequence"/>
</dbReference>
<dbReference type="InterPro" id="IPR029432">
    <property type="entry name" value="Gp28/Gp37-like_dom"/>
</dbReference>
<proteinExistence type="predicted"/>
<gene>
    <name evidence="2" type="ORF">ACWI_32960</name>
</gene>
<comment type="caution">
    <text evidence="2">The sequence shown here is derived from an EMBL/GenBank/DDBJ whole genome shotgun (WGS) entry which is preliminary data.</text>
</comment>
<sequence>MDLYVADRSFNKLGTVNNRTSLRWVRRYRKTGEFEIHCPATSQNIEKLQRGNVIIKPGDPEAGFISYRNLQEDNEGKELLVVKGQFLTGYLNRRIIWGIEIINGLVEVAMRTLVTKNAISPTDADRIITGLSLGSLKNYTETADYQTSYANLTDELENLSNLSDIGFRVRYDGSTRSMKFETYKGLDRTAGQCVNPRCIFSKDYNNVEKQEFTESDGNYRNVCLVGGIGEGTDRKFTTVGSAAGLDRYEVFSDQKSLSNVVDSVTLTDAEYQALLQGKGSEVLTQNKKICVFDSSIDKNANRKYREDYDLGDIVTNINKKWGVKLDTRIEEVEEVYEDGNEKINVVFGDEAPTLIDKIKQINRQAVSSGGTSSGTVISSIDGGIF</sequence>
<protein>
    <recommendedName>
        <fullName evidence="1">Gp28/Gp37-like domain-containing protein</fullName>
    </recommendedName>
</protein>